<dbReference type="AlphaFoldDB" id="A0A1T4WEY5"/>
<dbReference type="STRING" id="92487.SAMN02745130_01583"/>
<evidence type="ECO:0000313" key="2">
    <source>
        <dbReference type="EMBL" id="SKA75830.1"/>
    </source>
</evidence>
<dbReference type="OrthoDB" id="9799041at2"/>
<sequence length="82" mass="9517">MTALTTCVFVQVRCKPGKAYLVADEIFEREIVSELYSTSGEWDLLMKIYIPEEDDIGKYINDHILNIEHIERSLTTLTFKAF</sequence>
<evidence type="ECO:0000259" key="1">
    <source>
        <dbReference type="Pfam" id="PF01037"/>
    </source>
</evidence>
<proteinExistence type="predicted"/>
<dbReference type="Gene3D" id="3.30.70.920">
    <property type="match status" value="1"/>
</dbReference>
<evidence type="ECO:0000313" key="3">
    <source>
        <dbReference type="Proteomes" id="UP000190460"/>
    </source>
</evidence>
<dbReference type="InterPro" id="IPR011008">
    <property type="entry name" value="Dimeric_a/b-barrel"/>
</dbReference>
<dbReference type="InterPro" id="IPR019887">
    <property type="entry name" value="Tscrpt_reg_AsnC/Lrp_C"/>
</dbReference>
<dbReference type="SUPFAM" id="SSF54909">
    <property type="entry name" value="Dimeric alpha+beta barrel"/>
    <property type="match status" value="1"/>
</dbReference>
<feature type="domain" description="Transcription regulator AsnC/Lrp ligand binding" evidence="1">
    <location>
        <begin position="10"/>
        <end position="80"/>
    </location>
</feature>
<dbReference type="Proteomes" id="UP000190460">
    <property type="component" value="Unassembled WGS sequence"/>
</dbReference>
<dbReference type="EMBL" id="FUYB01000005">
    <property type="protein sequence ID" value="SKA75830.1"/>
    <property type="molecule type" value="Genomic_DNA"/>
</dbReference>
<protein>
    <submittedName>
        <fullName evidence="2">Transcriptional regulator, AsnC family</fullName>
    </submittedName>
</protein>
<reference evidence="3" key="1">
    <citation type="submission" date="2017-02" db="EMBL/GenBank/DDBJ databases">
        <authorList>
            <person name="Varghese N."/>
            <person name="Submissions S."/>
        </authorList>
    </citation>
    <scope>NUCLEOTIDE SEQUENCE [LARGE SCALE GENOMIC DNA]</scope>
    <source>
        <strain evidence="3">ATCC 49788</strain>
    </source>
</reference>
<dbReference type="RefSeq" id="WP_078922046.1">
    <property type="nucleotide sequence ID" value="NZ_FUYB01000005.1"/>
</dbReference>
<accession>A0A1T4WEY5</accession>
<keyword evidence="3" id="KW-1185">Reference proteome</keyword>
<organism evidence="2 3">
    <name type="scientific">Thiothrix eikelboomii</name>
    <dbReference type="NCBI Taxonomy" id="92487"/>
    <lineage>
        <taxon>Bacteria</taxon>
        <taxon>Pseudomonadati</taxon>
        <taxon>Pseudomonadota</taxon>
        <taxon>Gammaproteobacteria</taxon>
        <taxon>Thiotrichales</taxon>
        <taxon>Thiotrichaceae</taxon>
        <taxon>Thiothrix</taxon>
    </lineage>
</organism>
<dbReference type="Pfam" id="PF01037">
    <property type="entry name" value="AsnC_trans_reg"/>
    <property type="match status" value="1"/>
</dbReference>
<gene>
    <name evidence="2" type="ORF">SAMN02745130_01583</name>
</gene>
<name>A0A1T4WEY5_9GAMM</name>